<feature type="transmembrane region" description="Helical" evidence="1">
    <location>
        <begin position="86"/>
        <end position="105"/>
    </location>
</feature>
<accession>A0A1Y5NZP8</accession>
<feature type="transmembrane region" description="Helical" evidence="1">
    <location>
        <begin position="111"/>
        <end position="135"/>
    </location>
</feature>
<dbReference type="RefSeq" id="WP_295575004.1">
    <property type="nucleotide sequence ID" value="NZ_FLQR01000006.1"/>
</dbReference>
<feature type="transmembrane region" description="Helical" evidence="1">
    <location>
        <begin position="56"/>
        <end position="74"/>
    </location>
</feature>
<proteinExistence type="predicted"/>
<evidence type="ECO:0000313" key="2">
    <source>
        <dbReference type="EMBL" id="SBS71893.1"/>
    </source>
</evidence>
<keyword evidence="1" id="KW-0812">Transmembrane</keyword>
<reference evidence="2" key="1">
    <citation type="submission" date="2016-03" db="EMBL/GenBank/DDBJ databases">
        <authorList>
            <person name="Ploux O."/>
        </authorList>
    </citation>
    <scope>NUCLEOTIDE SEQUENCE</scope>
    <source>
        <strain evidence="2">UC1</strain>
    </source>
</reference>
<feature type="transmembrane region" description="Helical" evidence="1">
    <location>
        <begin position="147"/>
        <end position="165"/>
    </location>
</feature>
<name>A0A1Y5NZP8_9MICO</name>
<organism evidence="2">
    <name type="scientific">uncultured Microbacterium sp</name>
    <dbReference type="NCBI Taxonomy" id="191216"/>
    <lineage>
        <taxon>Bacteria</taxon>
        <taxon>Bacillati</taxon>
        <taxon>Actinomycetota</taxon>
        <taxon>Actinomycetes</taxon>
        <taxon>Micrococcales</taxon>
        <taxon>Microbacteriaceae</taxon>
        <taxon>Microbacterium</taxon>
        <taxon>environmental samples</taxon>
    </lineage>
</organism>
<feature type="transmembrane region" description="Helical" evidence="1">
    <location>
        <begin position="21"/>
        <end position="44"/>
    </location>
</feature>
<feature type="transmembrane region" description="Helical" evidence="1">
    <location>
        <begin position="185"/>
        <end position="209"/>
    </location>
</feature>
<feature type="transmembrane region" description="Helical" evidence="1">
    <location>
        <begin position="249"/>
        <end position="270"/>
    </location>
</feature>
<evidence type="ECO:0000256" key="1">
    <source>
        <dbReference type="SAM" id="Phobius"/>
    </source>
</evidence>
<feature type="transmembrane region" description="Helical" evidence="1">
    <location>
        <begin position="221"/>
        <end position="243"/>
    </location>
</feature>
<gene>
    <name evidence="2" type="ORF">MIPYR_20283</name>
</gene>
<dbReference type="AlphaFoldDB" id="A0A1Y5NZP8"/>
<keyword evidence="1" id="KW-1133">Transmembrane helix</keyword>
<sequence>MTTERPVPATSLRRRADRITTASITIAALVTVASMCGLFTGWPYRLETENWLLQARGQDIGNLLAVIVLVTAALRMRRGSHRATQVWIGAQFYLLYAYIVYAFAVHLNALFLVYVAILGLVTFSLLAVLPAHLHLDRADAHRRGGRFAGGVLIGTGVLFALLWFSELLPALFSGQIPESLELAGLIVNPVHVIDLSVVLPGMIVVGALGIRRIPPGTALTLPLLVFSTLMALSIVAAMILITITGHDGTLAPAILVTAVAGINVTAATILTRSPRNRGSEAEPSTP</sequence>
<protein>
    <submittedName>
        <fullName evidence="2">Uncharacterized protein</fullName>
    </submittedName>
</protein>
<dbReference type="EMBL" id="FLQR01000006">
    <property type="protein sequence ID" value="SBS71893.1"/>
    <property type="molecule type" value="Genomic_DNA"/>
</dbReference>
<keyword evidence="1" id="KW-0472">Membrane</keyword>